<dbReference type="Proteomes" id="UP000503349">
    <property type="component" value="Chromosome 5"/>
</dbReference>
<dbReference type="AlphaFoldDB" id="A0A6G1PGZ3"/>
<name>A0A6G1PGZ3_CHAAH</name>
<dbReference type="EMBL" id="CM015716">
    <property type="protein sequence ID" value="KAF3689414.1"/>
    <property type="molecule type" value="Genomic_DNA"/>
</dbReference>
<organism evidence="1 2">
    <name type="scientific">Channa argus</name>
    <name type="common">Northern snakehead</name>
    <name type="synonym">Ophicephalus argus</name>
    <dbReference type="NCBI Taxonomy" id="215402"/>
    <lineage>
        <taxon>Eukaryota</taxon>
        <taxon>Metazoa</taxon>
        <taxon>Chordata</taxon>
        <taxon>Craniata</taxon>
        <taxon>Vertebrata</taxon>
        <taxon>Euteleostomi</taxon>
        <taxon>Actinopterygii</taxon>
        <taxon>Neopterygii</taxon>
        <taxon>Teleostei</taxon>
        <taxon>Neoteleostei</taxon>
        <taxon>Acanthomorphata</taxon>
        <taxon>Anabantaria</taxon>
        <taxon>Anabantiformes</taxon>
        <taxon>Channoidei</taxon>
        <taxon>Channidae</taxon>
        <taxon>Channa</taxon>
    </lineage>
</organism>
<keyword evidence="2" id="KW-1185">Reference proteome</keyword>
<reference evidence="1 2" key="1">
    <citation type="submission" date="2019-02" db="EMBL/GenBank/DDBJ databases">
        <title>Opniocepnalus argus genome.</title>
        <authorList>
            <person name="Zhou C."/>
            <person name="Xiao S."/>
        </authorList>
    </citation>
    <scope>NUCLEOTIDE SEQUENCE [LARGE SCALE GENOMIC DNA]</scope>
    <source>
        <strain evidence="1">OARG1902GOOAL</strain>
        <tissue evidence="1">Muscle</tissue>
    </source>
</reference>
<evidence type="ECO:0000313" key="2">
    <source>
        <dbReference type="Proteomes" id="UP000503349"/>
    </source>
</evidence>
<evidence type="ECO:0000313" key="1">
    <source>
        <dbReference type="EMBL" id="KAF3689414.1"/>
    </source>
</evidence>
<sequence length="49" mass="5378">MHLGSFWKVGHFREDLLSLEIVSDGVPVPELQNSGPKNSNFKLGVVSVL</sequence>
<gene>
    <name evidence="1" type="ORF">EXN66_Car005086</name>
</gene>
<accession>A0A6G1PGZ3</accession>
<reference evidence="2" key="2">
    <citation type="submission" date="2019-02" db="EMBL/GenBank/DDBJ databases">
        <title>Opniocepnalus argus Var Kimnra genome.</title>
        <authorList>
            <person name="Zhou C."/>
            <person name="Xiao S."/>
        </authorList>
    </citation>
    <scope>NUCLEOTIDE SEQUENCE [LARGE SCALE GENOMIC DNA]</scope>
</reference>
<proteinExistence type="predicted"/>
<protein>
    <submittedName>
        <fullName evidence="1">Uncharacterized protein</fullName>
    </submittedName>
</protein>